<keyword evidence="4" id="KW-1185">Reference proteome</keyword>
<dbReference type="EMBL" id="DF836292">
    <property type="protein sequence ID" value="GAN00932.1"/>
    <property type="molecule type" value="Genomic_DNA"/>
</dbReference>
<gene>
    <name evidence="3" type="ORF">MAM1_0003d00360</name>
</gene>
<accession>A0A0C9MDA8</accession>
<sequence>MTSVDQLGIQTVINKEEFASNVVVKDCPVVGRSLVANRPLVPGDVVLVEEPLIKYDLKPTCRSTKSPYYSKKLWNMLNAMVHDEEEEKFQQQHQLGQETEVNEDSCHGNDDEDNDEDDDDSYGYSSDDSDEDEDEEEEEEINLDSDFCPGVPAAIIAYLDIHPPTKQFSNVRNRKEYKRDDFDFFYYPNSDIEPAWLDHKTIKLIHTVTQKVADTIPLYSHVDPYDLRSFVLKIYSNAHTVALPRRRVMPTHPSKKARREHYKAKFGDNVTYWGEDAIDPPSTPTIALLRWGSKFAHSCSPNMFLRFEPDRNAMVFTVTRALKEGEVLSFSYLPEDDSTVGGLVLGNTADRRAKLQKFKFFECSCERCVDWDWSRGVSCNACHQPTCFRDDQGVWTCLSCNTQFKDDEATFIGEREENVQRMIMGFVARIHGHRRMNEGMMRMLEPYLLDLLNPAHEKNEVAVPKNHWTYGVIHSLLAFYHLTLFPQSFGKGLAAQLGLTVQGLQEALVYIEFLNNTIRTHPISNKQSAPHGNLMAAFFAGWRILTLVIDLVMDSTENKYANVVYERDSDDDDSDTDDDDKKEAPVPVPVSETTNGEGHTEPVLIPLNQEWIAPLLKMSEITNNEWIPLVEQVFTTHQSVVVQDMIAQIKAFAYRIEQTTPSSTSAATTQ</sequence>
<evidence type="ECO:0000259" key="2">
    <source>
        <dbReference type="PROSITE" id="PS50280"/>
    </source>
</evidence>
<dbReference type="AlphaFoldDB" id="A0A0C9MDA8"/>
<dbReference type="InterPro" id="IPR001214">
    <property type="entry name" value="SET_dom"/>
</dbReference>
<dbReference type="OrthoDB" id="265717at2759"/>
<feature type="region of interest" description="Disordered" evidence="1">
    <location>
        <begin position="85"/>
        <end position="147"/>
    </location>
</feature>
<proteinExistence type="predicted"/>
<dbReference type="Proteomes" id="UP000053815">
    <property type="component" value="Unassembled WGS sequence"/>
</dbReference>
<dbReference type="SUPFAM" id="SSF82199">
    <property type="entry name" value="SET domain"/>
    <property type="match status" value="1"/>
</dbReference>
<dbReference type="STRING" id="91626.A0A0C9MDA8"/>
<evidence type="ECO:0000256" key="1">
    <source>
        <dbReference type="SAM" id="MobiDB-lite"/>
    </source>
</evidence>
<dbReference type="Pfam" id="PF00856">
    <property type="entry name" value="SET"/>
    <property type="match status" value="1"/>
</dbReference>
<dbReference type="SMART" id="SM00317">
    <property type="entry name" value="SET"/>
    <property type="match status" value="1"/>
</dbReference>
<feature type="compositionally biased region" description="Acidic residues" evidence="1">
    <location>
        <begin position="110"/>
        <end position="143"/>
    </location>
</feature>
<dbReference type="Gene3D" id="2.170.270.10">
    <property type="entry name" value="SET domain"/>
    <property type="match status" value="1"/>
</dbReference>
<dbReference type="InterPro" id="IPR046341">
    <property type="entry name" value="SET_dom_sf"/>
</dbReference>
<dbReference type="CDD" id="cd20071">
    <property type="entry name" value="SET_SMYD"/>
    <property type="match status" value="1"/>
</dbReference>
<dbReference type="PROSITE" id="PS50280">
    <property type="entry name" value="SET"/>
    <property type="match status" value="1"/>
</dbReference>
<feature type="compositionally biased region" description="Acidic residues" evidence="1">
    <location>
        <begin position="568"/>
        <end position="578"/>
    </location>
</feature>
<reference evidence="3" key="1">
    <citation type="submission" date="2014-09" db="EMBL/GenBank/DDBJ databases">
        <title>Draft genome sequence of an oleaginous Mucoromycotina fungus Mucor ambiguus NBRC6742.</title>
        <authorList>
            <person name="Takeda I."/>
            <person name="Yamane N."/>
            <person name="Morita T."/>
            <person name="Tamano K."/>
            <person name="Machida M."/>
            <person name="Baker S."/>
            <person name="Koike H."/>
        </authorList>
    </citation>
    <scope>NUCLEOTIDE SEQUENCE</scope>
    <source>
        <strain evidence="3">NBRC 6742</strain>
    </source>
</reference>
<protein>
    <recommendedName>
        <fullName evidence="2">SET domain-containing protein</fullName>
    </recommendedName>
</protein>
<feature type="domain" description="SET" evidence="2">
    <location>
        <begin position="20"/>
        <end position="333"/>
    </location>
</feature>
<dbReference type="GO" id="GO:0005634">
    <property type="term" value="C:nucleus"/>
    <property type="evidence" value="ECO:0007669"/>
    <property type="project" value="TreeGrafter"/>
</dbReference>
<dbReference type="InterPro" id="IPR050869">
    <property type="entry name" value="H3K4_H4K5_MeTrfase"/>
</dbReference>
<evidence type="ECO:0000313" key="4">
    <source>
        <dbReference type="Proteomes" id="UP000053815"/>
    </source>
</evidence>
<dbReference type="PANTHER" id="PTHR12197">
    <property type="entry name" value="HISTONE-LYSINE N-METHYLTRANSFERASE SMYD"/>
    <property type="match status" value="1"/>
</dbReference>
<evidence type="ECO:0000313" key="3">
    <source>
        <dbReference type="EMBL" id="GAN00932.1"/>
    </source>
</evidence>
<name>A0A0C9MDA8_9FUNG</name>
<organism evidence="3">
    <name type="scientific">Mucor ambiguus</name>
    <dbReference type="NCBI Taxonomy" id="91626"/>
    <lineage>
        <taxon>Eukaryota</taxon>
        <taxon>Fungi</taxon>
        <taxon>Fungi incertae sedis</taxon>
        <taxon>Mucoromycota</taxon>
        <taxon>Mucoromycotina</taxon>
        <taxon>Mucoromycetes</taxon>
        <taxon>Mucorales</taxon>
        <taxon>Mucorineae</taxon>
        <taxon>Mucoraceae</taxon>
        <taxon>Mucor</taxon>
    </lineage>
</organism>
<feature type="region of interest" description="Disordered" evidence="1">
    <location>
        <begin position="564"/>
        <end position="601"/>
    </location>
</feature>
<dbReference type="PANTHER" id="PTHR12197:SF251">
    <property type="entry name" value="EG:BACR7C10.4 PROTEIN"/>
    <property type="match status" value="1"/>
</dbReference>